<keyword evidence="12" id="KW-1185">Reference proteome</keyword>
<comment type="catalytic activity">
    <reaction evidence="7">
        <text>an acyl-CoA + a 1,2-diacyl-sn-glycerol = a triacyl-sn-glycerol + CoA</text>
        <dbReference type="Rhea" id="RHEA:10868"/>
        <dbReference type="ChEBI" id="CHEBI:17815"/>
        <dbReference type="ChEBI" id="CHEBI:57287"/>
        <dbReference type="ChEBI" id="CHEBI:58342"/>
        <dbReference type="ChEBI" id="CHEBI:64615"/>
        <dbReference type="EC" id="2.3.1.20"/>
    </reaction>
</comment>
<evidence type="ECO:0000256" key="10">
    <source>
        <dbReference type="SAM" id="Phobius"/>
    </source>
</evidence>
<comment type="similarity">
    <text evidence="5">In the N-terminal section; belongs to the long-chain O-acyltransferase family.</text>
</comment>
<feature type="compositionally biased region" description="Low complexity" evidence="9">
    <location>
        <begin position="762"/>
        <end position="779"/>
    </location>
</feature>
<dbReference type="GO" id="GO:0004144">
    <property type="term" value="F:diacylglycerol O-acyltransferase activity"/>
    <property type="evidence" value="ECO:0007669"/>
    <property type="project" value="UniProtKB-EC"/>
</dbReference>
<evidence type="ECO:0000313" key="11">
    <source>
        <dbReference type="EMBL" id="CAH1799164.1"/>
    </source>
</evidence>
<dbReference type="GO" id="GO:0047196">
    <property type="term" value="F:long-chain-alcohol O-fatty-acyltransferase activity"/>
    <property type="evidence" value="ECO:0007669"/>
    <property type="project" value="UniProtKB-EC"/>
</dbReference>
<proteinExistence type="inferred from homology"/>
<dbReference type="EMBL" id="CAIIXF020000011">
    <property type="protein sequence ID" value="CAH1799164.1"/>
    <property type="molecule type" value="Genomic_DNA"/>
</dbReference>
<evidence type="ECO:0000256" key="7">
    <source>
        <dbReference type="ARBA" id="ARBA00048109"/>
    </source>
</evidence>
<dbReference type="GO" id="GO:0005886">
    <property type="term" value="C:plasma membrane"/>
    <property type="evidence" value="ECO:0007669"/>
    <property type="project" value="TreeGrafter"/>
</dbReference>
<dbReference type="AlphaFoldDB" id="A0A8J1TC14"/>
<evidence type="ECO:0000256" key="9">
    <source>
        <dbReference type="SAM" id="MobiDB-lite"/>
    </source>
</evidence>
<comment type="pathway">
    <text evidence="1">Glycerolipid metabolism; triacylglycerol biosynthesis.</text>
</comment>
<dbReference type="InterPro" id="IPR009721">
    <property type="entry name" value="O-acyltransferase_WSD1_C"/>
</dbReference>
<organism evidence="11 12">
    <name type="scientific">Owenia fusiformis</name>
    <name type="common">Polychaete worm</name>
    <dbReference type="NCBI Taxonomy" id="6347"/>
    <lineage>
        <taxon>Eukaryota</taxon>
        <taxon>Metazoa</taxon>
        <taxon>Spiralia</taxon>
        <taxon>Lophotrochozoa</taxon>
        <taxon>Annelida</taxon>
        <taxon>Polychaeta</taxon>
        <taxon>Sedentaria</taxon>
        <taxon>Canalipalpata</taxon>
        <taxon>Sabellida</taxon>
        <taxon>Oweniida</taxon>
        <taxon>Oweniidae</taxon>
        <taxon>Owenia</taxon>
    </lineage>
</organism>
<evidence type="ECO:0000256" key="3">
    <source>
        <dbReference type="ARBA" id="ARBA00022679"/>
    </source>
</evidence>
<dbReference type="InterPro" id="IPR004255">
    <property type="entry name" value="O-acyltransferase_WSD1_N"/>
</dbReference>
<dbReference type="PANTHER" id="PTHR31650:SF1">
    <property type="entry name" value="WAX ESTER SYNTHASE_DIACYLGLYCEROL ACYLTRANSFERASE 4-RELATED"/>
    <property type="match status" value="1"/>
</dbReference>
<dbReference type="UniPathway" id="UPA00282"/>
<sequence length="811" mass="91265">MATPQNGAVRVEKRGSRSSSCLGDSDHMICDSIVTCKSTENIEDRRGSRGSLINKPPPEANVEVKLKKEEVRLDFSNLNELPTPVKDSKSKVQYDPTNQSASIKKLEHPADKSLMLSFLVSIVFLLVALVLFGPAFAIFLTLVPLGALIKSTCSCCCVPQRQQGCCPTLLTHNETYWLHDSHFNKMVVQCLITLDYGLTPHRIQDMINARLVCAENRSGQRLYPRFSQKVVELNCRYAWLNDENFNIENHIVVMPKSINSQRALESYTAELANQTLPRDRPLWNIHILPRYLEDTCVVLFRVHPCLTDGISLVRTFFKSVVDNHTGCNLKPRFSQSAYVFNVIRAIVVGPLVFIQKWLLTRKDYNILHGPPLSGKKVVAWSEPYSLAKATRIKQVTRSTLNDVLMSVAAGNLRTYFQTVGVINPYDMLATFPIDIRSETIHIKMGSKYAMGDIAVPTNTEGAIPRLWELKHRMDEIKNSCDPIVMHGAMSVLMSLLPEWICQKIWRTILNKSTCLVTNLQGPDSILTFASREIKSIIYWMPPRDEVAVSISMFTYGDEVRMAVIADKAIMPDPEIITKDFNVELDKLAMLLANRRIPGEHMSRRIEMSNEDADNLNDPSMEEIQGKIAEVQCQLQDLKARLDQEVASKYSEEEELLVNKVESLKGEFRELISELRRKKSGDGPLMSDEDDECDGELRRTSFRKRSMSSASRRSTSSITATRVQTHQHSPPPSRTNTPSSPTAKMLGKERRISQLSRASQGCGSMPSQGGASSSSHGGSSTPTDDNQKQLITHEQILVQENNERQFSPRVDH</sequence>
<dbReference type="InterPro" id="IPR045034">
    <property type="entry name" value="O-acyltransferase_WSD1-like"/>
</dbReference>
<keyword evidence="10" id="KW-1133">Transmembrane helix</keyword>
<keyword evidence="10" id="KW-0812">Transmembrane</keyword>
<gene>
    <name evidence="11" type="ORF">OFUS_LOCUS23208</name>
</gene>
<comment type="pathway">
    <text evidence="2">Lipid metabolism.</text>
</comment>
<feature type="compositionally biased region" description="Polar residues" evidence="9">
    <location>
        <begin position="780"/>
        <end position="791"/>
    </location>
</feature>
<dbReference type="Pfam" id="PF06974">
    <property type="entry name" value="WS_DGAT_C"/>
    <property type="match status" value="1"/>
</dbReference>
<protein>
    <submittedName>
        <fullName evidence="11">Uncharacterized protein</fullName>
    </submittedName>
</protein>
<name>A0A8J1TC14_OWEFU</name>
<reference evidence="11" key="1">
    <citation type="submission" date="2022-03" db="EMBL/GenBank/DDBJ databases">
        <authorList>
            <person name="Martin C."/>
        </authorList>
    </citation>
    <scope>NUCLEOTIDE SEQUENCE</scope>
</reference>
<dbReference type="PANTHER" id="PTHR31650">
    <property type="entry name" value="O-ACYLTRANSFERASE (WSD1-LIKE) FAMILY PROTEIN"/>
    <property type="match status" value="1"/>
</dbReference>
<feature type="compositionally biased region" description="Polar residues" evidence="9">
    <location>
        <begin position="752"/>
        <end position="761"/>
    </location>
</feature>
<feature type="transmembrane region" description="Helical" evidence="10">
    <location>
        <begin position="114"/>
        <end position="147"/>
    </location>
</feature>
<feature type="coiled-coil region" evidence="8">
    <location>
        <begin position="620"/>
        <end position="647"/>
    </location>
</feature>
<feature type="region of interest" description="Disordered" evidence="9">
    <location>
        <begin position="678"/>
        <end position="811"/>
    </location>
</feature>
<evidence type="ECO:0000313" key="12">
    <source>
        <dbReference type="Proteomes" id="UP000749559"/>
    </source>
</evidence>
<dbReference type="Pfam" id="PF03007">
    <property type="entry name" value="WS_DGAT_cat"/>
    <property type="match status" value="1"/>
</dbReference>
<keyword evidence="3" id="KW-0808">Transferase</keyword>
<comment type="catalytic activity">
    <reaction evidence="6">
        <text>a long chain fatty alcohol + a fatty acyl-CoA = a long-chain alcohol wax ester + CoA</text>
        <dbReference type="Rhea" id="RHEA:38443"/>
        <dbReference type="ChEBI" id="CHEBI:17135"/>
        <dbReference type="ChEBI" id="CHEBI:57287"/>
        <dbReference type="ChEBI" id="CHEBI:77636"/>
        <dbReference type="ChEBI" id="CHEBI:235323"/>
        <dbReference type="EC" id="2.3.1.75"/>
    </reaction>
</comment>
<feature type="region of interest" description="Disordered" evidence="9">
    <location>
        <begin position="1"/>
        <end position="22"/>
    </location>
</feature>
<keyword evidence="10" id="KW-0472">Membrane</keyword>
<feature type="compositionally biased region" description="Low complexity" evidence="9">
    <location>
        <begin position="706"/>
        <end position="721"/>
    </location>
</feature>
<evidence type="ECO:0000256" key="6">
    <source>
        <dbReference type="ARBA" id="ARBA00047604"/>
    </source>
</evidence>
<dbReference type="GO" id="GO:0019432">
    <property type="term" value="P:triglyceride biosynthetic process"/>
    <property type="evidence" value="ECO:0007669"/>
    <property type="project" value="UniProtKB-UniPathway"/>
</dbReference>
<evidence type="ECO:0000256" key="4">
    <source>
        <dbReference type="ARBA" id="ARBA00023315"/>
    </source>
</evidence>
<dbReference type="OrthoDB" id="619536at2759"/>
<comment type="caution">
    <text evidence="11">The sequence shown here is derived from an EMBL/GenBank/DDBJ whole genome shotgun (WGS) entry which is preliminary data.</text>
</comment>
<evidence type="ECO:0000256" key="2">
    <source>
        <dbReference type="ARBA" id="ARBA00005189"/>
    </source>
</evidence>
<evidence type="ECO:0000256" key="8">
    <source>
        <dbReference type="SAM" id="Coils"/>
    </source>
</evidence>
<evidence type="ECO:0000256" key="5">
    <source>
        <dbReference type="ARBA" id="ARBA00024360"/>
    </source>
</evidence>
<accession>A0A8J1TC14</accession>
<evidence type="ECO:0000256" key="1">
    <source>
        <dbReference type="ARBA" id="ARBA00004771"/>
    </source>
</evidence>
<keyword evidence="8" id="KW-0175">Coiled coil</keyword>
<keyword evidence="4" id="KW-0012">Acyltransferase</keyword>
<dbReference type="Proteomes" id="UP000749559">
    <property type="component" value="Unassembled WGS sequence"/>
</dbReference>